<dbReference type="RefSeq" id="WP_153863516.1">
    <property type="nucleotide sequence ID" value="NZ_WJQS01000004.1"/>
</dbReference>
<reference evidence="10 11" key="1">
    <citation type="submission" date="2019-11" db="EMBL/GenBank/DDBJ databases">
        <title>Characterisation of Fundicoccus ignavus gen. nov. sp. nov., a novel genus of the family Aerococcaceae isolated from bulk tank milk.</title>
        <authorList>
            <person name="Siebert A."/>
            <person name="Huptas C."/>
            <person name="Wenning M."/>
            <person name="Scherer S."/>
            <person name="Doll E.V."/>
        </authorList>
    </citation>
    <scope>NUCLEOTIDE SEQUENCE [LARGE SCALE GENOMIC DNA]</scope>
    <source>
        <strain evidence="10 11">WS4759</strain>
    </source>
</reference>
<feature type="compositionally biased region" description="Acidic residues" evidence="7">
    <location>
        <begin position="306"/>
        <end position="338"/>
    </location>
</feature>
<dbReference type="HAMAP" id="MF_01145">
    <property type="entry name" value="Foldase_PrsA"/>
    <property type="match status" value="1"/>
</dbReference>
<dbReference type="Gene3D" id="3.10.50.40">
    <property type="match status" value="1"/>
</dbReference>
<dbReference type="InterPro" id="IPR050245">
    <property type="entry name" value="PrsA_foldase"/>
</dbReference>
<dbReference type="Pfam" id="PF00639">
    <property type="entry name" value="Rotamase"/>
    <property type="match status" value="1"/>
</dbReference>
<dbReference type="InterPro" id="IPR000297">
    <property type="entry name" value="PPIase_PpiC"/>
</dbReference>
<keyword evidence="5" id="KW-0472">Membrane</keyword>
<comment type="caution">
    <text evidence="10">The sequence shown here is derived from an EMBL/GenBank/DDBJ whole genome shotgun (WGS) entry which is preliminary data.</text>
</comment>
<comment type="similarity">
    <text evidence="5">Belongs to the PrsA family.</text>
</comment>
<feature type="coiled-coil region" evidence="6">
    <location>
        <begin position="66"/>
        <end position="93"/>
    </location>
</feature>
<name>A0A6I2GCL5_9LACT</name>
<dbReference type="EC" id="5.2.1.8" evidence="5"/>
<dbReference type="GO" id="GO:0003755">
    <property type="term" value="F:peptidyl-prolyl cis-trans isomerase activity"/>
    <property type="evidence" value="ECO:0007669"/>
    <property type="project" value="UniProtKB-UniRule"/>
</dbReference>
<dbReference type="Proteomes" id="UP000430975">
    <property type="component" value="Unassembled WGS sequence"/>
</dbReference>
<evidence type="ECO:0000259" key="9">
    <source>
        <dbReference type="PROSITE" id="PS50198"/>
    </source>
</evidence>
<keyword evidence="3 5" id="KW-0697">Rotamase</keyword>
<evidence type="ECO:0000256" key="3">
    <source>
        <dbReference type="ARBA" id="ARBA00023110"/>
    </source>
</evidence>
<evidence type="ECO:0000256" key="6">
    <source>
        <dbReference type="SAM" id="Coils"/>
    </source>
</evidence>
<sequence length="338" mass="37061">MKKALLRVATSAAALTILFATPIQTAVLAQDDIIATIGEKQITKEDFYQEMKAYYGNSTLRTLILESVLEQSVEDSAANLAAAEEEVALQVEQSGGEEVFTQLLAYQSLGSIEEFTHQIYVSLMLEEVVSREVDTSDEAIQTYYDNEYSPTMEAQHILVETEEEALAAIERINGGEEFDAIAQELSLDSSASNGGLLSPFTTGQMVTEFEEAVKAQANGEVTQTPVQSQYGYHVIKTLDNGEKAPLADIKEEVTNLYIESKLADSNFSYTVIGKLLESADVQINDEDLKLAIQDLIDLANQPVEEAATEEATTEETTTEETTEESSEEVTEETTEDAE</sequence>
<dbReference type="PROSITE" id="PS50198">
    <property type="entry name" value="PPIC_PPIASE_2"/>
    <property type="match status" value="1"/>
</dbReference>
<feature type="chain" id="PRO_5039729896" description="Foldase protein PrsA" evidence="8">
    <location>
        <begin position="26"/>
        <end position="338"/>
    </location>
</feature>
<keyword evidence="2 5" id="KW-0732">Signal</keyword>
<dbReference type="SUPFAM" id="SSF54534">
    <property type="entry name" value="FKBP-like"/>
    <property type="match status" value="1"/>
</dbReference>
<dbReference type="InterPro" id="IPR023059">
    <property type="entry name" value="Foldase_PrsA"/>
</dbReference>
<feature type="region of interest" description="Disordered" evidence="7">
    <location>
        <begin position="304"/>
        <end position="338"/>
    </location>
</feature>
<evidence type="ECO:0000256" key="8">
    <source>
        <dbReference type="SAM" id="SignalP"/>
    </source>
</evidence>
<keyword evidence="6" id="KW-0175">Coiled coil</keyword>
<evidence type="ECO:0000256" key="7">
    <source>
        <dbReference type="SAM" id="MobiDB-lite"/>
    </source>
</evidence>
<dbReference type="PANTHER" id="PTHR47245">
    <property type="entry name" value="PEPTIDYLPROLYL ISOMERASE"/>
    <property type="match status" value="1"/>
</dbReference>
<comment type="function">
    <text evidence="5">Plays a major role in protein secretion by helping the post-translocational extracellular folding of several secreted proteins.</text>
</comment>
<dbReference type="EMBL" id="WJQS01000004">
    <property type="protein sequence ID" value="MRI85520.1"/>
    <property type="molecule type" value="Genomic_DNA"/>
</dbReference>
<dbReference type="AlphaFoldDB" id="A0A6I2GCL5"/>
<dbReference type="PANTHER" id="PTHR47245:SF1">
    <property type="entry name" value="FOLDASE PROTEIN PRSA"/>
    <property type="match status" value="1"/>
</dbReference>
<evidence type="ECO:0000256" key="1">
    <source>
        <dbReference type="ARBA" id="ARBA00000971"/>
    </source>
</evidence>
<organism evidence="10 11">
    <name type="scientific">Fundicoccus ignavus</name>
    <dbReference type="NCBI Taxonomy" id="2664442"/>
    <lineage>
        <taxon>Bacteria</taxon>
        <taxon>Bacillati</taxon>
        <taxon>Bacillota</taxon>
        <taxon>Bacilli</taxon>
        <taxon>Lactobacillales</taxon>
        <taxon>Aerococcaceae</taxon>
        <taxon>Fundicoccus</taxon>
    </lineage>
</organism>
<proteinExistence type="inferred from homology"/>
<protein>
    <recommendedName>
        <fullName evidence="5">Foldase protein PrsA</fullName>
        <ecNumber evidence="5">5.2.1.8</ecNumber>
    </recommendedName>
</protein>
<dbReference type="InterPro" id="IPR046357">
    <property type="entry name" value="PPIase_dom_sf"/>
</dbReference>
<feature type="domain" description="PpiC" evidence="9">
    <location>
        <begin position="149"/>
        <end position="239"/>
    </location>
</feature>
<evidence type="ECO:0000256" key="5">
    <source>
        <dbReference type="HAMAP-Rule" id="MF_01145"/>
    </source>
</evidence>
<accession>A0A6I2GCL5</accession>
<evidence type="ECO:0000313" key="11">
    <source>
        <dbReference type="Proteomes" id="UP000430975"/>
    </source>
</evidence>
<evidence type="ECO:0000313" key="10">
    <source>
        <dbReference type="EMBL" id="MRI85520.1"/>
    </source>
</evidence>
<keyword evidence="11" id="KW-1185">Reference proteome</keyword>
<evidence type="ECO:0000256" key="4">
    <source>
        <dbReference type="ARBA" id="ARBA00023235"/>
    </source>
</evidence>
<keyword evidence="4 5" id="KW-0413">Isomerase</keyword>
<dbReference type="GO" id="GO:0006457">
    <property type="term" value="P:protein folding"/>
    <property type="evidence" value="ECO:0007669"/>
    <property type="project" value="UniProtKB-UniRule"/>
</dbReference>
<gene>
    <name evidence="5" type="primary">prsA</name>
    <name evidence="10" type="ORF">GIY09_06465</name>
</gene>
<comment type="catalytic activity">
    <reaction evidence="1 5">
        <text>[protein]-peptidylproline (omega=180) = [protein]-peptidylproline (omega=0)</text>
        <dbReference type="Rhea" id="RHEA:16237"/>
        <dbReference type="Rhea" id="RHEA-COMP:10747"/>
        <dbReference type="Rhea" id="RHEA-COMP:10748"/>
        <dbReference type="ChEBI" id="CHEBI:83833"/>
        <dbReference type="ChEBI" id="CHEBI:83834"/>
        <dbReference type="EC" id="5.2.1.8"/>
    </reaction>
</comment>
<evidence type="ECO:0000256" key="2">
    <source>
        <dbReference type="ARBA" id="ARBA00022729"/>
    </source>
</evidence>
<keyword evidence="5" id="KW-1003">Cell membrane</keyword>
<feature type="signal peptide" evidence="8">
    <location>
        <begin position="1"/>
        <end position="25"/>
    </location>
</feature>